<dbReference type="InterPro" id="IPR000182">
    <property type="entry name" value="GNAT_dom"/>
</dbReference>
<evidence type="ECO:0000313" key="5">
    <source>
        <dbReference type="Proteomes" id="UP000575898"/>
    </source>
</evidence>
<dbReference type="RefSeq" id="WP_184034255.1">
    <property type="nucleotide sequence ID" value="NZ_JACHHY010000002.1"/>
</dbReference>
<keyword evidence="5" id="KW-1185">Reference proteome</keyword>
<dbReference type="InterPro" id="IPR016181">
    <property type="entry name" value="Acyl_CoA_acyltransferase"/>
</dbReference>
<dbReference type="InterPro" id="IPR050832">
    <property type="entry name" value="Bact_Acetyltransf"/>
</dbReference>
<evidence type="ECO:0000256" key="2">
    <source>
        <dbReference type="ARBA" id="ARBA00023315"/>
    </source>
</evidence>
<keyword evidence="4" id="KW-0689">Ribosomal protein</keyword>
<dbReference type="EMBL" id="JACHHY010000002">
    <property type="protein sequence ID" value="MBB5017046.1"/>
    <property type="molecule type" value="Genomic_DNA"/>
</dbReference>
<proteinExistence type="predicted"/>
<gene>
    <name evidence="4" type="ORF">HNQ59_000308</name>
</gene>
<feature type="domain" description="N-acetyltransferase" evidence="3">
    <location>
        <begin position="17"/>
        <end position="155"/>
    </location>
</feature>
<accession>A0A840MKF4</accession>
<dbReference type="GO" id="GO:0016747">
    <property type="term" value="F:acyltransferase activity, transferring groups other than amino-acyl groups"/>
    <property type="evidence" value="ECO:0007669"/>
    <property type="project" value="InterPro"/>
</dbReference>
<dbReference type="AlphaFoldDB" id="A0A840MKF4"/>
<evidence type="ECO:0000259" key="3">
    <source>
        <dbReference type="PROSITE" id="PS51186"/>
    </source>
</evidence>
<comment type="caution">
    <text evidence="4">The sequence shown here is derived from an EMBL/GenBank/DDBJ whole genome shotgun (WGS) entry which is preliminary data.</text>
</comment>
<name>A0A840MKF4_9PROT</name>
<keyword evidence="4" id="KW-0687">Ribonucleoprotein</keyword>
<dbReference type="SUPFAM" id="SSF55729">
    <property type="entry name" value="Acyl-CoA N-acyltransferases (Nat)"/>
    <property type="match status" value="1"/>
</dbReference>
<dbReference type="PROSITE" id="PS51186">
    <property type="entry name" value="GNAT"/>
    <property type="match status" value="1"/>
</dbReference>
<dbReference type="CDD" id="cd04301">
    <property type="entry name" value="NAT_SF"/>
    <property type="match status" value="1"/>
</dbReference>
<evidence type="ECO:0000256" key="1">
    <source>
        <dbReference type="ARBA" id="ARBA00022679"/>
    </source>
</evidence>
<keyword evidence="1" id="KW-0808">Transferase</keyword>
<evidence type="ECO:0000313" key="4">
    <source>
        <dbReference type="EMBL" id="MBB5017046.1"/>
    </source>
</evidence>
<dbReference type="Pfam" id="PF00583">
    <property type="entry name" value="Acetyltransf_1"/>
    <property type="match status" value="1"/>
</dbReference>
<dbReference type="GO" id="GO:0005840">
    <property type="term" value="C:ribosome"/>
    <property type="evidence" value="ECO:0007669"/>
    <property type="project" value="UniProtKB-KW"/>
</dbReference>
<sequence length="155" mass="17660">MTLSTRWAVPDDWPAVALFRYESSLAHFEHIPEVFGHLPPRPMDEQSVTNWMAKHQLTVRLACAGPTPVGFCVLRCHQPDLPGFAPFGQIMDIFIAPAYRRQGLAGTLFADMRHHLATQGIHELVLDVYDYNQEAKRLYQRLGFIPIKQTLSLSF</sequence>
<protein>
    <submittedName>
        <fullName evidence="4">Ribosomal protein S18 acetylase RimI-like enzyme</fullName>
    </submittedName>
</protein>
<dbReference type="PANTHER" id="PTHR43877">
    <property type="entry name" value="AMINOALKYLPHOSPHONATE N-ACETYLTRANSFERASE-RELATED-RELATED"/>
    <property type="match status" value="1"/>
</dbReference>
<dbReference type="Proteomes" id="UP000575898">
    <property type="component" value="Unassembled WGS sequence"/>
</dbReference>
<keyword evidence="2" id="KW-0012">Acyltransferase</keyword>
<dbReference type="Gene3D" id="3.40.630.30">
    <property type="match status" value="1"/>
</dbReference>
<reference evidence="4 5" key="1">
    <citation type="submission" date="2020-08" db="EMBL/GenBank/DDBJ databases">
        <title>Genomic Encyclopedia of Type Strains, Phase IV (KMG-IV): sequencing the most valuable type-strain genomes for metagenomic binning, comparative biology and taxonomic classification.</title>
        <authorList>
            <person name="Goeker M."/>
        </authorList>
    </citation>
    <scope>NUCLEOTIDE SEQUENCE [LARGE SCALE GENOMIC DNA]</scope>
    <source>
        <strain evidence="4 5">DSM 27165</strain>
    </source>
</reference>
<organism evidence="4 5">
    <name type="scientific">Chitinivorax tropicus</name>
    <dbReference type="NCBI Taxonomy" id="714531"/>
    <lineage>
        <taxon>Bacteria</taxon>
        <taxon>Pseudomonadati</taxon>
        <taxon>Pseudomonadota</taxon>
        <taxon>Betaproteobacteria</taxon>
        <taxon>Chitinivorax</taxon>
    </lineage>
</organism>